<evidence type="ECO:0000313" key="1">
    <source>
        <dbReference type="EMBL" id="KAB8286909.1"/>
    </source>
</evidence>
<sequence length="91" mass="10214">MNRLQSRSRCMTLMIVMVVCAAILLLCAWVATAMLVAVAASVVGLCSLRECRICHRFDTLIRTDAYGPICPTCQRMILEGRQQELLERRIG</sequence>
<name>A0A6L4WXW9_9BIFI</name>
<dbReference type="EMBL" id="WBSM01000013">
    <property type="protein sequence ID" value="KAB8286909.1"/>
    <property type="molecule type" value="Genomic_DNA"/>
</dbReference>
<dbReference type="AlphaFoldDB" id="A0A6L4WXW9"/>
<organism evidence="1 2">
    <name type="scientific">Bifidobacterium ramosum</name>
    <dbReference type="NCBI Taxonomy" id="1798158"/>
    <lineage>
        <taxon>Bacteria</taxon>
        <taxon>Bacillati</taxon>
        <taxon>Actinomycetota</taxon>
        <taxon>Actinomycetes</taxon>
        <taxon>Bifidobacteriales</taxon>
        <taxon>Bifidobacteriaceae</taxon>
        <taxon>Bifidobacterium</taxon>
    </lineage>
</organism>
<accession>A0A6L4WXW9</accession>
<dbReference type="Proteomes" id="UP000482084">
    <property type="component" value="Unassembled WGS sequence"/>
</dbReference>
<proteinExistence type="predicted"/>
<protein>
    <submittedName>
        <fullName evidence="1">Uncharacterized protein</fullName>
    </submittedName>
</protein>
<evidence type="ECO:0000313" key="2">
    <source>
        <dbReference type="Proteomes" id="UP000482084"/>
    </source>
</evidence>
<gene>
    <name evidence="1" type="ORF">DSM100688_2022</name>
</gene>
<reference evidence="1 2" key="1">
    <citation type="submission" date="2019-10" db="EMBL/GenBank/DDBJ databases">
        <title>Characterization of the phylogenetic diversity of two novel species belonging to the genus Bifidobacterium: Bifidobacterium cebidarum sp. nov. and Bifidobacterium leontopitheci sp. nov.</title>
        <authorList>
            <person name="Lugli G.A."/>
            <person name="Duranti S."/>
            <person name="Milani C."/>
            <person name="Turroni F."/>
            <person name="Ventura M."/>
        </authorList>
    </citation>
    <scope>NUCLEOTIDE SEQUENCE [LARGE SCALE GENOMIC DNA]</scope>
    <source>
        <strain evidence="1 2">DSM 100688</strain>
    </source>
</reference>
<comment type="caution">
    <text evidence="1">The sequence shown here is derived from an EMBL/GenBank/DDBJ whole genome shotgun (WGS) entry which is preliminary data.</text>
</comment>
<keyword evidence="2" id="KW-1185">Reference proteome</keyword>